<evidence type="ECO:0000313" key="9">
    <source>
        <dbReference type="Proteomes" id="UP000326678"/>
    </source>
</evidence>
<name>A0A5P8WI38_9NOSO</name>
<feature type="domain" description="Helicase C-terminal" evidence="7">
    <location>
        <begin position="490"/>
        <end position="670"/>
    </location>
</feature>
<dbReference type="NCBIfam" id="NF038317">
    <property type="entry name" value="DISARM_DrmD"/>
    <property type="match status" value="1"/>
</dbReference>
<evidence type="ECO:0000259" key="7">
    <source>
        <dbReference type="PROSITE" id="PS51194"/>
    </source>
</evidence>
<evidence type="ECO:0000313" key="8">
    <source>
        <dbReference type="EMBL" id="QFS52102.1"/>
    </source>
</evidence>
<feature type="coiled-coil region" evidence="5">
    <location>
        <begin position="703"/>
        <end position="730"/>
    </location>
</feature>
<gene>
    <name evidence="8" type="ORF">GXM_09596</name>
</gene>
<proteinExistence type="predicted"/>
<keyword evidence="9" id="KW-1185">Reference proteome</keyword>
<dbReference type="Gene3D" id="3.40.50.10810">
    <property type="entry name" value="Tandem AAA-ATPase domain"/>
    <property type="match status" value="1"/>
</dbReference>
<dbReference type="InterPro" id="IPR049730">
    <property type="entry name" value="SNF2/RAD54-like_C"/>
</dbReference>
<dbReference type="EMBL" id="CP045227">
    <property type="protein sequence ID" value="QFS52102.1"/>
    <property type="molecule type" value="Genomic_DNA"/>
</dbReference>
<dbReference type="Pfam" id="PF00271">
    <property type="entry name" value="Helicase_C"/>
    <property type="match status" value="1"/>
</dbReference>
<feature type="domain" description="Helicase ATP-binding" evidence="6">
    <location>
        <begin position="120"/>
        <end position="301"/>
    </location>
</feature>
<keyword evidence="5" id="KW-0175">Coiled coil</keyword>
<dbReference type="Pfam" id="PF00176">
    <property type="entry name" value="SNF2-rel_dom"/>
    <property type="match status" value="1"/>
</dbReference>
<dbReference type="GO" id="GO:0004386">
    <property type="term" value="F:helicase activity"/>
    <property type="evidence" value="ECO:0007669"/>
    <property type="project" value="UniProtKB-KW"/>
</dbReference>
<dbReference type="RefSeq" id="WP_152592308.1">
    <property type="nucleotide sequence ID" value="NZ_CP045227.1"/>
</dbReference>
<keyword evidence="4" id="KW-0067">ATP-binding</keyword>
<dbReference type="PROSITE" id="PS51194">
    <property type="entry name" value="HELICASE_CTER"/>
    <property type="match status" value="1"/>
</dbReference>
<keyword evidence="3 8" id="KW-0347">Helicase</keyword>
<dbReference type="InterPro" id="IPR038718">
    <property type="entry name" value="SNF2-like_sf"/>
</dbReference>
<sequence>MTDIVTGQIVRVRSRQYLVEEVVSKPSPEQDTKVSLSCLEDDALGESLEVLWEREIDAKVVGATSWDSIANRGFDNPRLFSAYLHTLRWNCVTSTDAKLFQAPYRAGIEVKAYQLEPLRKALLMPRVGLFIADDVGLGKTIEAGLILREMLMRQKVRRVVISCPPSVVRQWQEEMESRFGLTFMILDREFIAARRQERGYGINPWMTHTRFIISHALLRDETYTAPLRDWLGDFAAASMLILDEAHNAAPASGAKYAVDSQLTKTVRDLAPRFEHKLFLSATPHNGHSNSFAALLEILDPQRFCRGVPVRNRKLLDTVMVRRLKQDLREIGEEFPQRYVLPIVIDNLPEDAPELKLSQLLQQYRNLREEKLKDAAKSTQTTAMLVITSLQKRLLSSIEAFARTLKVHRTGMEKQAINRPSTYQASLPLLFESPGADDERAEFSEEEVIAEEDAQMAAASMQAAGQTARELAILDEMADVANSSRYQPDPRIQQLVEWIRQNLCPDLGQPNAAWLERRVIIFTEYTDTKRYLQQQLQSAIANSNREQERIDVFHGGIGEERREAIKSAFNADPARHPLRILIATDAAREGVNLQNNCADLFHFDVPWNPSRMEQRNGRIDRKLQRSPVVHCYYFVLPQRTEDKVLDVLVRKTVTIQQELGSLAPVVERNVSRLLANGIRHQEANNLADSINKAEQLSNKETVNTQVINEELEQARLRQQDLTKQVENLQEMLKDSRSWLGLDDNHFRNAISASLEILGVPTLAPVDVNEVANNPVTARWTIPALDQRTGADPTWSTTLDTLRTPRKIGQKPWEWRKEAPIRPVVFRDPGSLDGDVVHLHLEHRIVQRLLSRFLAQGFLHDELTRACVCLTDDPMPKVIALGRLALYGERASRLHDQVIAVAAEWSDPISRGRKKLQPLREGEKDNVLELLENSLASPHLLQVAEAVKERLKKSAAQDVAELIPHLERRATALAESAEKKLANRGTKEAVEMKNILEEQQTRIIKCQEESKAVQLSLPFIEEQRQLDADRRHWEKRLQAIATELISEPARIEAAYKVKAVRVEPVGVIYLWPISG</sequence>
<dbReference type="Proteomes" id="UP000326678">
    <property type="component" value="Chromosome Gxm2"/>
</dbReference>
<dbReference type="InterPro" id="IPR000330">
    <property type="entry name" value="SNF2_N"/>
</dbReference>
<organism evidence="8 9">
    <name type="scientific">Nostoc sphaeroides CCNUC1</name>
    <dbReference type="NCBI Taxonomy" id="2653204"/>
    <lineage>
        <taxon>Bacteria</taxon>
        <taxon>Bacillati</taxon>
        <taxon>Cyanobacteriota</taxon>
        <taxon>Cyanophyceae</taxon>
        <taxon>Nostocales</taxon>
        <taxon>Nostocaceae</taxon>
        <taxon>Nostoc</taxon>
    </lineage>
</organism>
<dbReference type="SUPFAM" id="SSF52540">
    <property type="entry name" value="P-loop containing nucleoside triphosphate hydrolases"/>
    <property type="match status" value="2"/>
</dbReference>
<dbReference type="AlphaFoldDB" id="A0A5P8WI38"/>
<accession>A0A5P8WI38</accession>
<dbReference type="SMART" id="SM00487">
    <property type="entry name" value="DEXDc"/>
    <property type="match status" value="1"/>
</dbReference>
<dbReference type="KEGG" id="nsh:GXM_09596"/>
<dbReference type="InterPro" id="IPR001650">
    <property type="entry name" value="Helicase_C-like"/>
</dbReference>
<dbReference type="InterPro" id="IPR014001">
    <property type="entry name" value="Helicase_ATP-bd"/>
</dbReference>
<evidence type="ECO:0000256" key="1">
    <source>
        <dbReference type="ARBA" id="ARBA00022741"/>
    </source>
</evidence>
<keyword evidence="2" id="KW-0378">Hydrolase</keyword>
<dbReference type="GO" id="GO:0005524">
    <property type="term" value="F:ATP binding"/>
    <property type="evidence" value="ECO:0007669"/>
    <property type="project" value="UniProtKB-KW"/>
</dbReference>
<dbReference type="InterPro" id="IPR027417">
    <property type="entry name" value="P-loop_NTPase"/>
</dbReference>
<dbReference type="GO" id="GO:0016787">
    <property type="term" value="F:hydrolase activity"/>
    <property type="evidence" value="ECO:0007669"/>
    <property type="project" value="UniProtKB-KW"/>
</dbReference>
<dbReference type="PANTHER" id="PTHR10799">
    <property type="entry name" value="SNF2/RAD54 HELICASE FAMILY"/>
    <property type="match status" value="1"/>
</dbReference>
<dbReference type="PROSITE" id="PS51192">
    <property type="entry name" value="HELICASE_ATP_BIND_1"/>
    <property type="match status" value="1"/>
</dbReference>
<dbReference type="CDD" id="cd18011">
    <property type="entry name" value="DEXDc_RapA"/>
    <property type="match status" value="1"/>
</dbReference>
<reference evidence="8 9" key="1">
    <citation type="submission" date="2019-10" db="EMBL/GenBank/DDBJ databases">
        <title>Genomic and transcriptomic insights into the perfect genentic adaptation of a filamentous nitrogen-fixing cyanobacterium to rice fields.</title>
        <authorList>
            <person name="Chen Z."/>
        </authorList>
    </citation>
    <scope>NUCLEOTIDE SEQUENCE [LARGE SCALE GENOMIC DNA]</scope>
    <source>
        <strain evidence="8">CCNUC1</strain>
    </source>
</reference>
<keyword evidence="1" id="KW-0547">Nucleotide-binding</keyword>
<evidence type="ECO:0000259" key="6">
    <source>
        <dbReference type="PROSITE" id="PS51192"/>
    </source>
</evidence>
<dbReference type="Gene3D" id="3.40.50.300">
    <property type="entry name" value="P-loop containing nucleotide triphosphate hydrolases"/>
    <property type="match status" value="1"/>
</dbReference>
<evidence type="ECO:0000256" key="3">
    <source>
        <dbReference type="ARBA" id="ARBA00022806"/>
    </source>
</evidence>
<dbReference type="CDD" id="cd18793">
    <property type="entry name" value="SF2_C_SNF"/>
    <property type="match status" value="1"/>
</dbReference>
<dbReference type="InterPro" id="IPR057342">
    <property type="entry name" value="DEXDc_RapA"/>
</dbReference>
<evidence type="ECO:0000256" key="4">
    <source>
        <dbReference type="ARBA" id="ARBA00022840"/>
    </source>
</evidence>
<evidence type="ECO:0000256" key="2">
    <source>
        <dbReference type="ARBA" id="ARBA00022801"/>
    </source>
</evidence>
<evidence type="ECO:0000256" key="5">
    <source>
        <dbReference type="SAM" id="Coils"/>
    </source>
</evidence>
<dbReference type="SMART" id="SM00490">
    <property type="entry name" value="HELICc"/>
    <property type="match status" value="1"/>
</dbReference>
<protein>
    <submittedName>
        <fullName evidence="8">Helicase</fullName>
    </submittedName>
</protein>